<gene>
    <name evidence="2" type="ORF">GGR06_004189</name>
</gene>
<dbReference type="PANTHER" id="PTHR13833:SF71">
    <property type="entry name" value="NHL DOMAIN-CONTAINING PROTEIN"/>
    <property type="match status" value="1"/>
</dbReference>
<dbReference type="Gene3D" id="2.60.40.10">
    <property type="entry name" value="Immunoglobulins"/>
    <property type="match status" value="1"/>
</dbReference>
<accession>A0A840DCI6</accession>
<keyword evidence="3" id="KW-1185">Reference proteome</keyword>
<dbReference type="InterPro" id="IPR014756">
    <property type="entry name" value="Ig_E-set"/>
</dbReference>
<evidence type="ECO:0000313" key="3">
    <source>
        <dbReference type="Proteomes" id="UP000560658"/>
    </source>
</evidence>
<dbReference type="InterPro" id="IPR011042">
    <property type="entry name" value="6-blade_b-propeller_TolB-like"/>
</dbReference>
<dbReference type="PANTHER" id="PTHR13833">
    <property type="match status" value="1"/>
</dbReference>
<feature type="domain" description="IPT/TIG" evidence="1">
    <location>
        <begin position="42"/>
        <end position="119"/>
    </location>
</feature>
<dbReference type="EMBL" id="JACIER010000030">
    <property type="protein sequence ID" value="MBB4046355.1"/>
    <property type="molecule type" value="Genomic_DNA"/>
</dbReference>
<dbReference type="Gene3D" id="2.120.10.30">
    <property type="entry name" value="TolB, C-terminal domain"/>
    <property type="match status" value="1"/>
</dbReference>
<dbReference type="Pfam" id="PF01833">
    <property type="entry name" value="TIG"/>
    <property type="match status" value="1"/>
</dbReference>
<evidence type="ECO:0000313" key="2">
    <source>
        <dbReference type="EMBL" id="MBB4046355.1"/>
    </source>
</evidence>
<name>A0A840DCI6_9BACE</name>
<proteinExistence type="predicted"/>
<dbReference type="SUPFAM" id="SSF75011">
    <property type="entry name" value="3-carboxy-cis,cis-mucoante lactonizing enzyme"/>
    <property type="match status" value="1"/>
</dbReference>
<reference evidence="2" key="1">
    <citation type="submission" date="2020-08" db="EMBL/GenBank/DDBJ databases">
        <title>Genomic Encyclopedia of Type Strains, Phase IV (KMG-IV): sequencing the most valuable type-strain genomes for metagenomic binning, comparative biology and taxonomic classification.</title>
        <authorList>
            <person name="Goeker M."/>
        </authorList>
    </citation>
    <scope>NUCLEOTIDE SEQUENCE [LARGE SCALE GENOMIC DNA]</scope>
    <source>
        <strain evidence="2">DSM 105720</strain>
    </source>
</reference>
<dbReference type="AlphaFoldDB" id="A0A840DCI6"/>
<dbReference type="Proteomes" id="UP000560658">
    <property type="component" value="Unassembled WGS sequence"/>
</dbReference>
<comment type="caution">
    <text evidence="2">The sequence shown here is derived from an EMBL/GenBank/DDBJ whole genome shotgun (WGS) entry which is preliminary data.</text>
</comment>
<protein>
    <recommendedName>
        <fullName evidence="1">IPT/TIG domain-containing protein</fullName>
    </recommendedName>
</protein>
<dbReference type="CDD" id="cd00603">
    <property type="entry name" value="IPT_PCSR"/>
    <property type="match status" value="1"/>
</dbReference>
<dbReference type="SUPFAM" id="SSF81296">
    <property type="entry name" value="E set domains"/>
    <property type="match status" value="1"/>
</dbReference>
<organism evidence="2 3">
    <name type="scientific">Bacteroides reticulotermitis</name>
    <dbReference type="NCBI Taxonomy" id="1133319"/>
    <lineage>
        <taxon>Bacteria</taxon>
        <taxon>Pseudomonadati</taxon>
        <taxon>Bacteroidota</taxon>
        <taxon>Bacteroidia</taxon>
        <taxon>Bacteroidales</taxon>
        <taxon>Bacteroidaceae</taxon>
        <taxon>Bacteroides</taxon>
    </lineage>
</organism>
<dbReference type="RefSeq" id="WP_052517310.1">
    <property type="nucleotide sequence ID" value="NZ_JACIER010000030.1"/>
</dbReference>
<sequence>MKEVLKQGRWIVLALFTICTYSCKDDNNTETGTFDPSKPVAISDFTPKEGGAYQRLLISGENFGTDASNVKVTIGGKPAVVINVKSTYIYCFVPTGAFSGVLEVTVGEGENAVKTTASTPFGYQKKMVVSTLCGFRNNRDDQGWRDGPFDGADNVRACGFSNSGRMAFDPLNKDHLYICYDGHKAIQLIDLKNRMLSSPLNLSSVRNNRIRSIDFNIDGKYAKKGDYMIIAADYDGEGNNSPNVYIIKRNADGTFNDNSDVQILASYKQCNGASVHPINGELYFNSYEKGQVFRLDLDKYFETIKNGGKWDPSVTQNNTIFKQLFTIADPSWEFQIFIHPTGKYAYFGVINNHYFMRSDYNEVTHEFVTPYTVAGGYKVSGYKDDVGVAARVNKPCQGVFVYNKDYAGQADEYDFYFVDMLNFCVRKMTPDGIISTYAGRGTTTAIADNNQWGTDDGDLREVARFRDVTGLVYDSDKNIFYIHDQVGHTIRTISMEEEVTESNE</sequence>
<dbReference type="InterPro" id="IPR002909">
    <property type="entry name" value="IPT_dom"/>
</dbReference>
<evidence type="ECO:0000259" key="1">
    <source>
        <dbReference type="Pfam" id="PF01833"/>
    </source>
</evidence>
<dbReference type="InterPro" id="IPR013783">
    <property type="entry name" value="Ig-like_fold"/>
</dbReference>